<comment type="caution">
    <text evidence="1">The sequence shown here is derived from an EMBL/GenBank/DDBJ whole genome shotgun (WGS) entry which is preliminary data.</text>
</comment>
<evidence type="ECO:0000313" key="1">
    <source>
        <dbReference type="EMBL" id="RHZ84616.1"/>
    </source>
</evidence>
<dbReference type="Proteomes" id="UP000266861">
    <property type="component" value="Unassembled WGS sequence"/>
</dbReference>
<evidence type="ECO:0000313" key="2">
    <source>
        <dbReference type="Proteomes" id="UP000266861"/>
    </source>
</evidence>
<keyword evidence="2" id="KW-1185">Reference proteome</keyword>
<dbReference type="EMBL" id="PQFF01000075">
    <property type="protein sequence ID" value="RHZ84616.1"/>
    <property type="molecule type" value="Genomic_DNA"/>
</dbReference>
<protein>
    <submittedName>
        <fullName evidence="1">Uncharacterized protein</fullName>
    </submittedName>
</protein>
<name>A0A397JF77_9GLOM</name>
<organism evidence="1 2">
    <name type="scientific">Diversispora epigaea</name>
    <dbReference type="NCBI Taxonomy" id="1348612"/>
    <lineage>
        <taxon>Eukaryota</taxon>
        <taxon>Fungi</taxon>
        <taxon>Fungi incertae sedis</taxon>
        <taxon>Mucoromycota</taxon>
        <taxon>Glomeromycotina</taxon>
        <taxon>Glomeromycetes</taxon>
        <taxon>Diversisporales</taxon>
        <taxon>Diversisporaceae</taxon>
        <taxon>Diversispora</taxon>
    </lineage>
</organism>
<gene>
    <name evidence="1" type="ORF">Glove_79g106</name>
</gene>
<accession>A0A397JF77</accession>
<reference evidence="1 2" key="1">
    <citation type="submission" date="2018-08" db="EMBL/GenBank/DDBJ databases">
        <title>Genome and evolution of the arbuscular mycorrhizal fungus Diversispora epigaea (formerly Glomus versiforme) and its bacterial endosymbionts.</title>
        <authorList>
            <person name="Sun X."/>
            <person name="Fei Z."/>
            <person name="Harrison M."/>
        </authorList>
    </citation>
    <scope>NUCLEOTIDE SEQUENCE [LARGE SCALE GENOMIC DNA]</scope>
    <source>
        <strain evidence="1 2">IT104</strain>
    </source>
</reference>
<sequence>MQSSSNQIPTQNDNKKQQSIQECLCINISVTCPPINTKIPITDEILNSLCIFQALIKDINDSSSGRLSSSSIKRICEQRFPINLNFGGDSIRLGINNLNQHGLFHLDPHHSRLAMKLKSNVYICCASDYRLKLVKVKGEFKKDLHIILVNLTYHCDAPRMIFISQPCCHCDVPRKISISQLDQDIYFTIASMHACYHCDVPHKISISQPCYHCDVPYFCSRVEKVLTITQEAPDYSDDDCGVFSEGDEEFDKSDAGTNFKNNVTSRNASPINSFALNIVSRQNTTSNLNEVVNEIDSNEFEEDYGICEEYGNENTDED</sequence>
<dbReference type="AlphaFoldDB" id="A0A397JF77"/>
<dbReference type="OrthoDB" id="2960936at2759"/>
<proteinExistence type="predicted"/>